<reference evidence="2" key="1">
    <citation type="submission" date="2024-05" db="EMBL/GenBank/DDBJ databases">
        <title>Whole genome shotgun sequence of Streptomyces hygroscopicus NBRC 113678.</title>
        <authorList>
            <person name="Komaki H."/>
            <person name="Tamura T."/>
        </authorList>
    </citation>
    <scope>NUCLEOTIDE SEQUENCE</scope>
    <source>
        <strain evidence="2">N11-34</strain>
    </source>
</reference>
<dbReference type="InterPro" id="IPR025591">
    <property type="entry name" value="RloB"/>
</dbReference>
<dbReference type="RefSeq" id="WP_236258673.1">
    <property type="nucleotide sequence ID" value="NZ_BNEK01000005.1"/>
</dbReference>
<organism evidence="2 3">
    <name type="scientific">Streptomyces hygroscopicus</name>
    <dbReference type="NCBI Taxonomy" id="1912"/>
    <lineage>
        <taxon>Bacteria</taxon>
        <taxon>Bacillati</taxon>
        <taxon>Actinomycetota</taxon>
        <taxon>Actinomycetes</taxon>
        <taxon>Kitasatosporales</taxon>
        <taxon>Streptomycetaceae</taxon>
        <taxon>Streptomyces</taxon>
        <taxon>Streptomyces violaceusniger group</taxon>
    </lineage>
</organism>
<keyword evidence="3" id="KW-1185">Reference proteome</keyword>
<name>A0ABQ3U7K8_STRHY</name>
<evidence type="ECO:0000313" key="2">
    <source>
        <dbReference type="EMBL" id="GHJ31589.1"/>
    </source>
</evidence>
<dbReference type="Proteomes" id="UP001054854">
    <property type="component" value="Unassembled WGS sequence"/>
</dbReference>
<feature type="compositionally biased region" description="Low complexity" evidence="1">
    <location>
        <begin position="1"/>
        <end position="10"/>
    </location>
</feature>
<dbReference type="EMBL" id="BNEK01000005">
    <property type="protein sequence ID" value="GHJ31589.1"/>
    <property type="molecule type" value="Genomic_DNA"/>
</dbReference>
<evidence type="ECO:0000313" key="3">
    <source>
        <dbReference type="Proteomes" id="UP001054854"/>
    </source>
</evidence>
<comment type="caution">
    <text evidence="2">The sequence shown here is derived from an EMBL/GenBank/DDBJ whole genome shotgun (WGS) entry which is preliminary data.</text>
</comment>
<feature type="region of interest" description="Disordered" evidence="1">
    <location>
        <begin position="1"/>
        <end position="33"/>
    </location>
</feature>
<protein>
    <recommendedName>
        <fullName evidence="4">RloB-like protein</fullName>
    </recommendedName>
</protein>
<feature type="compositionally biased region" description="Low complexity" evidence="1">
    <location>
        <begin position="21"/>
        <end position="30"/>
    </location>
</feature>
<feature type="compositionally biased region" description="Basic and acidic residues" evidence="1">
    <location>
        <begin position="237"/>
        <end position="247"/>
    </location>
</feature>
<accession>A0ABQ3U7K8</accession>
<feature type="region of interest" description="Disordered" evidence="1">
    <location>
        <begin position="227"/>
        <end position="259"/>
    </location>
</feature>
<dbReference type="Pfam" id="PF13707">
    <property type="entry name" value="RloB"/>
    <property type="match status" value="1"/>
</dbReference>
<gene>
    <name evidence="2" type="ORF">TPA0910_60220</name>
</gene>
<evidence type="ECO:0000256" key="1">
    <source>
        <dbReference type="SAM" id="MobiDB-lite"/>
    </source>
</evidence>
<proteinExistence type="predicted"/>
<sequence>MSRGRNQQDTGGRRRRRRDPGAPARSPRGPVSAYGDRAQRVIYIAHEGEKTEKDYLQLLERTYRTRDGKSAFRFALLGEAGGLRPMATVDRVLAQAEPHDEKWVFFDRDAADSRDTEIPQAMRKAAKNGVQVVLSHPSFELWLLLHFQLWTSQESGFDSKVKDRLRQHKDAKGFEDYDQASGDRGKGIDGKRAESLLASGRVKNAIRNARKLVNACQYGQCKAKTADAAAASPLNPDKPETYEEWTRRSGHAGGCDPLKRDPSTDVWRLLAALDIDGEDE</sequence>
<evidence type="ECO:0008006" key="4">
    <source>
        <dbReference type="Google" id="ProtNLM"/>
    </source>
</evidence>